<evidence type="ECO:0000256" key="2">
    <source>
        <dbReference type="ARBA" id="ARBA00023125"/>
    </source>
</evidence>
<dbReference type="PANTHER" id="PTHR46796">
    <property type="entry name" value="HTH-TYPE TRANSCRIPTIONAL ACTIVATOR RHAS-RELATED"/>
    <property type="match status" value="1"/>
</dbReference>
<dbReference type="Pfam" id="PF12852">
    <property type="entry name" value="Cupin_6"/>
    <property type="match status" value="1"/>
</dbReference>
<dbReference type="GO" id="GO:0043565">
    <property type="term" value="F:sequence-specific DNA binding"/>
    <property type="evidence" value="ECO:0007669"/>
    <property type="project" value="InterPro"/>
</dbReference>
<dbReference type="PANTHER" id="PTHR46796:SF13">
    <property type="entry name" value="HTH-TYPE TRANSCRIPTIONAL ACTIVATOR RHAS"/>
    <property type="match status" value="1"/>
</dbReference>
<dbReference type="GO" id="GO:0003700">
    <property type="term" value="F:DNA-binding transcription factor activity"/>
    <property type="evidence" value="ECO:0007669"/>
    <property type="project" value="InterPro"/>
</dbReference>
<keyword evidence="1" id="KW-0805">Transcription regulation</keyword>
<dbReference type="AlphaFoldDB" id="A0A5C4NQC3"/>
<dbReference type="InterPro" id="IPR009057">
    <property type="entry name" value="Homeodomain-like_sf"/>
</dbReference>
<dbReference type="Proteomes" id="UP000305681">
    <property type="component" value="Unassembled WGS sequence"/>
</dbReference>
<dbReference type="SUPFAM" id="SSF46689">
    <property type="entry name" value="Homeodomain-like"/>
    <property type="match status" value="2"/>
</dbReference>
<dbReference type="InterPro" id="IPR018060">
    <property type="entry name" value="HTH_AraC"/>
</dbReference>
<gene>
    <name evidence="5" type="ORF">FHI69_16295</name>
</gene>
<feature type="domain" description="HTH araC/xylS-type" evidence="4">
    <location>
        <begin position="207"/>
        <end position="304"/>
    </location>
</feature>
<name>A0A5C4NQC3_9BURK</name>
<reference evidence="5 6" key="1">
    <citation type="submission" date="2019-06" db="EMBL/GenBank/DDBJ databases">
        <title>Genome sequence of Janthinobacterium lividum UCD_MED1.</title>
        <authorList>
            <person name="De Leon M.E."/>
            <person name="Jospin G."/>
        </authorList>
    </citation>
    <scope>NUCLEOTIDE SEQUENCE [LARGE SCALE GENOMIC DNA]</scope>
    <source>
        <strain evidence="5 6">UCD_MED1</strain>
    </source>
</reference>
<dbReference type="Gene3D" id="1.10.10.60">
    <property type="entry name" value="Homeodomain-like"/>
    <property type="match status" value="2"/>
</dbReference>
<dbReference type="InterPro" id="IPR050204">
    <property type="entry name" value="AraC_XylS_family_regulators"/>
</dbReference>
<evidence type="ECO:0000256" key="1">
    <source>
        <dbReference type="ARBA" id="ARBA00023015"/>
    </source>
</evidence>
<keyword evidence="3" id="KW-0804">Transcription</keyword>
<proteinExistence type="predicted"/>
<protein>
    <submittedName>
        <fullName evidence="5">AraC family transcriptional regulator</fullName>
    </submittedName>
</protein>
<evidence type="ECO:0000256" key="3">
    <source>
        <dbReference type="ARBA" id="ARBA00023163"/>
    </source>
</evidence>
<dbReference type="SMART" id="SM00342">
    <property type="entry name" value="HTH_ARAC"/>
    <property type="match status" value="1"/>
</dbReference>
<evidence type="ECO:0000259" key="4">
    <source>
        <dbReference type="PROSITE" id="PS01124"/>
    </source>
</evidence>
<sequence>MVDPLAEVVTLLQPQARYSKVVDGAGSWRIRRAESGQPFYCVILDGGCRLTLDGHMPLELRQGDFVLIPAAHGFTMSSLAPAVPQDADSVPLELPQGQFRLGDPDGPPDAQLLVGHCAFGSPDAALLVSLLPQLVHVHGEHRLATLVQLVTEESRARLPGREVILAHLLEVLLIEALRSTAGRDASNGPENVAAPGLLRGLADDRLVAALRCMHDDMARAWTVAELAQQAALSRSAFFERFSRAVGVAPMEYLLAWRMACARNLLRRKEGVATVATLVGYGSASAFSVAFARHVGMPPARYAREQMVASN</sequence>
<organism evidence="5 6">
    <name type="scientific">Janthinobacterium lividum</name>
    <dbReference type="NCBI Taxonomy" id="29581"/>
    <lineage>
        <taxon>Bacteria</taxon>
        <taxon>Pseudomonadati</taxon>
        <taxon>Pseudomonadota</taxon>
        <taxon>Betaproteobacteria</taxon>
        <taxon>Burkholderiales</taxon>
        <taxon>Oxalobacteraceae</taxon>
        <taxon>Janthinobacterium</taxon>
    </lineage>
</organism>
<dbReference type="PROSITE" id="PS00041">
    <property type="entry name" value="HTH_ARAC_FAMILY_1"/>
    <property type="match status" value="1"/>
</dbReference>
<keyword evidence="2" id="KW-0238">DNA-binding</keyword>
<dbReference type="InterPro" id="IPR018062">
    <property type="entry name" value="HTH_AraC-typ_CS"/>
</dbReference>
<dbReference type="RefSeq" id="WP_139091477.1">
    <property type="nucleotide sequence ID" value="NZ_VDGE01000006.1"/>
</dbReference>
<evidence type="ECO:0000313" key="5">
    <source>
        <dbReference type="EMBL" id="TNC76090.1"/>
    </source>
</evidence>
<evidence type="ECO:0000313" key="6">
    <source>
        <dbReference type="Proteomes" id="UP000305681"/>
    </source>
</evidence>
<dbReference type="PROSITE" id="PS01124">
    <property type="entry name" value="HTH_ARAC_FAMILY_2"/>
    <property type="match status" value="1"/>
</dbReference>
<dbReference type="EMBL" id="VDGE01000006">
    <property type="protein sequence ID" value="TNC76090.1"/>
    <property type="molecule type" value="Genomic_DNA"/>
</dbReference>
<accession>A0A5C4NQC3</accession>
<dbReference type="Pfam" id="PF12833">
    <property type="entry name" value="HTH_18"/>
    <property type="match status" value="1"/>
</dbReference>
<comment type="caution">
    <text evidence="5">The sequence shown here is derived from an EMBL/GenBank/DDBJ whole genome shotgun (WGS) entry which is preliminary data.</text>
</comment>
<dbReference type="InterPro" id="IPR032783">
    <property type="entry name" value="AraC_lig"/>
</dbReference>